<dbReference type="GO" id="GO:0016757">
    <property type="term" value="F:glycosyltransferase activity"/>
    <property type="evidence" value="ECO:0007669"/>
    <property type="project" value="UniProtKB-KW"/>
</dbReference>
<sequence>MIPWLWPTIAIGAILTTYSLYWTIMLRWWPGIALGAVLTAYSMYWAVTMGSGVIRVIRRRLSRDPDPDPDPPDPSSAPFISVIIPARDEENVVRRTVRALDELRYPRDRMEVIFAEDGSSDGTLEVLQSLASTRDWMRVRHLEGAGSKAAAVNRVLREARGDLIYVLDADSIPEPDSLSKIAGLYASGVRAMAGRYAVANAGESTVSRMVLLEEIAWRFMCEGRSRLSLPCPPPAGSNYAVDRRLLLEVGGLREGALAEDAMLASSLVAAGVRPAYSGVVAMVSAPTTLRALFRQRIRWYRGYLEALASSVRSIRSSRDRRGMIDLAMLFSSPVFAMLGLVNIAINAWIIPWTAALLIGMGVATLALWAYLRYVEGYRGRNDRAALLMVPYGLLMSAISTVSVIMHALRARKVWYRDRHSPHVDEGRSIGELI</sequence>
<dbReference type="InterPro" id="IPR029044">
    <property type="entry name" value="Nucleotide-diphossugar_trans"/>
</dbReference>
<dbReference type="KEGG" id="ccai:NAS2_0556"/>
<gene>
    <name evidence="4" type="ORF">NAS2_0556</name>
</gene>
<keyword evidence="2 4" id="KW-0808">Transferase</keyword>
<dbReference type="Gene3D" id="3.90.550.10">
    <property type="entry name" value="Spore Coat Polysaccharide Biosynthesis Protein SpsA, Chain A"/>
    <property type="match status" value="1"/>
</dbReference>
<feature type="transmembrane region" description="Helical" evidence="3">
    <location>
        <begin position="28"/>
        <end position="54"/>
    </location>
</feature>
<evidence type="ECO:0000256" key="2">
    <source>
        <dbReference type="ARBA" id="ARBA00022679"/>
    </source>
</evidence>
<dbReference type="SUPFAM" id="SSF53448">
    <property type="entry name" value="Nucleotide-diphospho-sugar transferases"/>
    <property type="match status" value="1"/>
</dbReference>
<dbReference type="CDD" id="cd06423">
    <property type="entry name" value="CESA_like"/>
    <property type="match status" value="1"/>
</dbReference>
<feature type="transmembrane region" description="Helical" evidence="3">
    <location>
        <begin position="385"/>
        <end position="408"/>
    </location>
</feature>
<keyword evidence="5" id="KW-1185">Reference proteome</keyword>
<keyword evidence="3" id="KW-0812">Transmembrane</keyword>
<dbReference type="AlphaFoldDB" id="A0A4P2VL91"/>
<proteinExistence type="predicted"/>
<dbReference type="GeneID" id="55584374"/>
<dbReference type="RefSeq" id="WP_174448234.1">
    <property type="nucleotide sequence ID" value="NZ_AP018732.1"/>
</dbReference>
<dbReference type="PANTHER" id="PTHR43630:SF1">
    <property type="entry name" value="POLY-BETA-1,6-N-ACETYL-D-GLUCOSAMINE SYNTHASE"/>
    <property type="match status" value="1"/>
</dbReference>
<evidence type="ECO:0000256" key="3">
    <source>
        <dbReference type="SAM" id="Phobius"/>
    </source>
</evidence>
<dbReference type="PANTHER" id="PTHR43630">
    <property type="entry name" value="POLY-BETA-1,6-N-ACETYL-D-GLUCOSAMINE SYNTHASE"/>
    <property type="match status" value="1"/>
</dbReference>
<accession>A0A4P2VL91</accession>
<dbReference type="Proteomes" id="UP000509448">
    <property type="component" value="Chromosome"/>
</dbReference>
<keyword evidence="1" id="KW-0328">Glycosyltransferase</keyword>
<dbReference type="EMBL" id="AP018732">
    <property type="protein sequence ID" value="BBE41945.1"/>
    <property type="molecule type" value="Genomic_DNA"/>
</dbReference>
<evidence type="ECO:0000313" key="4">
    <source>
        <dbReference type="EMBL" id="BBE41945.1"/>
    </source>
</evidence>
<dbReference type="Pfam" id="PF13641">
    <property type="entry name" value="Glyco_tranf_2_3"/>
    <property type="match status" value="1"/>
</dbReference>
<evidence type="ECO:0000313" key="5">
    <source>
        <dbReference type="Proteomes" id="UP000509448"/>
    </source>
</evidence>
<evidence type="ECO:0000256" key="1">
    <source>
        <dbReference type="ARBA" id="ARBA00022676"/>
    </source>
</evidence>
<keyword evidence="3" id="KW-1133">Transmembrane helix</keyword>
<reference evidence="4 5" key="1">
    <citation type="journal article" date="2019" name="ISME J.">
        <title>Isolation and characterization of a thermophilic sulfur- and iron-reducing thaumarchaeote from a terrestrial acidic hot spring.</title>
        <authorList>
            <person name="Kato S."/>
            <person name="Itoh T."/>
            <person name="Yuki M."/>
            <person name="Nagamori M."/>
            <person name="Ohnishi M."/>
            <person name="Uematsu K."/>
            <person name="Suzuki K."/>
            <person name="Takashina T."/>
            <person name="Ohkuma M."/>
        </authorList>
    </citation>
    <scope>NUCLEOTIDE SEQUENCE [LARGE SCALE GENOMIC DNA]</scope>
    <source>
        <strain evidence="4 5">NAS-02</strain>
    </source>
</reference>
<organism evidence="4 5">
    <name type="scientific">Conexivisphaera calida</name>
    <dbReference type="NCBI Taxonomy" id="1874277"/>
    <lineage>
        <taxon>Archaea</taxon>
        <taxon>Nitrososphaerota</taxon>
        <taxon>Conexivisphaeria</taxon>
        <taxon>Conexivisphaerales</taxon>
        <taxon>Conexivisphaeraceae</taxon>
        <taxon>Conexivisphaera</taxon>
    </lineage>
</organism>
<protein>
    <submittedName>
        <fullName evidence="4">Glycosyl transferase, group 2 family protein</fullName>
    </submittedName>
</protein>
<keyword evidence="3" id="KW-0472">Membrane</keyword>
<feature type="transmembrane region" description="Helical" evidence="3">
    <location>
        <begin position="5"/>
        <end position="22"/>
    </location>
</feature>
<feature type="transmembrane region" description="Helical" evidence="3">
    <location>
        <begin position="322"/>
        <end position="343"/>
    </location>
</feature>
<name>A0A4P2VL91_9ARCH</name>
<feature type="transmembrane region" description="Helical" evidence="3">
    <location>
        <begin position="349"/>
        <end position="373"/>
    </location>
</feature>
<dbReference type="OrthoDB" id="46222at2157"/>